<comment type="catalytic activity">
    <reaction evidence="1">
        <text>D-mannose 6-phosphate = D-fructose 6-phosphate</text>
        <dbReference type="Rhea" id="RHEA:12356"/>
        <dbReference type="ChEBI" id="CHEBI:58735"/>
        <dbReference type="ChEBI" id="CHEBI:61527"/>
        <dbReference type="EC" id="5.3.1.8"/>
    </reaction>
</comment>
<dbReference type="InterPro" id="IPR014710">
    <property type="entry name" value="RmlC-like_jellyroll"/>
</dbReference>
<evidence type="ECO:0000256" key="3">
    <source>
        <dbReference type="ARBA" id="ARBA00011956"/>
    </source>
</evidence>
<dbReference type="Gene3D" id="1.10.441.10">
    <property type="entry name" value="Phosphomannose Isomerase, domain 2"/>
    <property type="match status" value="1"/>
</dbReference>
<keyword evidence="4 8" id="KW-0479">Metal-binding</keyword>
<dbReference type="Gene3D" id="2.60.120.10">
    <property type="entry name" value="Jelly Rolls"/>
    <property type="match status" value="2"/>
</dbReference>
<dbReference type="PANTHER" id="PTHR10309">
    <property type="entry name" value="MANNOSE-6-PHOSPHATE ISOMERASE"/>
    <property type="match status" value="1"/>
</dbReference>
<dbReference type="PIRSF" id="PIRSF001480">
    <property type="entry name" value="Mannose-6-phosphate_isomerase"/>
    <property type="match status" value="1"/>
</dbReference>
<dbReference type="InterPro" id="IPR011051">
    <property type="entry name" value="RmlC_Cupin_sf"/>
</dbReference>
<dbReference type="AlphaFoldDB" id="I1D5V9"/>
<evidence type="ECO:0000259" key="9">
    <source>
        <dbReference type="Pfam" id="PF20511"/>
    </source>
</evidence>
<dbReference type="InterPro" id="IPR046457">
    <property type="entry name" value="PMI_typeI_cat"/>
</dbReference>
<proteinExistence type="inferred from homology"/>
<dbReference type="GO" id="GO:0005829">
    <property type="term" value="C:cytosol"/>
    <property type="evidence" value="ECO:0007669"/>
    <property type="project" value="TreeGrafter"/>
</dbReference>
<evidence type="ECO:0000256" key="6">
    <source>
        <dbReference type="ARBA" id="ARBA00023235"/>
    </source>
</evidence>
<dbReference type="Pfam" id="PF20511">
    <property type="entry name" value="PMI_typeI_cat"/>
    <property type="match status" value="1"/>
</dbReference>
<comment type="cofactor">
    <cofactor evidence="8">
        <name>Zn(2+)</name>
        <dbReference type="ChEBI" id="CHEBI:29105"/>
    </cofactor>
    <text evidence="8">Binds 1 zinc ion per subunit.</text>
</comment>
<dbReference type="GO" id="GO:0005975">
    <property type="term" value="P:carbohydrate metabolic process"/>
    <property type="evidence" value="ECO:0007669"/>
    <property type="project" value="InterPro"/>
</dbReference>
<evidence type="ECO:0000256" key="7">
    <source>
        <dbReference type="PIRSR" id="PIRSR001480-1"/>
    </source>
</evidence>
<dbReference type="Proteomes" id="UP000005087">
    <property type="component" value="Chromosome"/>
</dbReference>
<keyword evidence="6 10" id="KW-0413">Isomerase</keyword>
<reference evidence="10 11" key="1">
    <citation type="submission" date="2011-09" db="EMBL/GenBank/DDBJ databases">
        <authorList>
            <consortium name="US DOE Joint Genome Institute (JGI-PGF)"/>
            <person name="Lucas S."/>
            <person name="Han J."/>
            <person name="Lapidus A."/>
            <person name="Cheng J.-F."/>
            <person name="Goodwin L."/>
            <person name="Pitluck S."/>
            <person name="Peters L."/>
            <person name="Land M.L."/>
            <person name="Hauser L."/>
            <person name="Brambilla E."/>
            <person name="Klenk H.-P."/>
            <person name="Woyke T.J."/>
        </authorList>
    </citation>
    <scope>NUCLEOTIDE SEQUENCE [LARGE SCALE GENOMIC DNA]</scope>
    <source>
        <strain evidence="10 11">K62</strain>
    </source>
</reference>
<organism evidence="10 11">
    <name type="scientific">Saccharomonospora glauca K62</name>
    <dbReference type="NCBI Taxonomy" id="928724"/>
    <lineage>
        <taxon>Bacteria</taxon>
        <taxon>Bacillati</taxon>
        <taxon>Actinomycetota</taxon>
        <taxon>Actinomycetes</taxon>
        <taxon>Pseudonocardiales</taxon>
        <taxon>Pseudonocardiaceae</taxon>
        <taxon>Saccharomonospora</taxon>
    </lineage>
</organism>
<dbReference type="InterPro" id="IPR016305">
    <property type="entry name" value="Mannose-6-P_Isomerase"/>
</dbReference>
<dbReference type="eggNOG" id="COG1482">
    <property type="taxonomic scope" value="Bacteria"/>
</dbReference>
<dbReference type="GO" id="GO:0009298">
    <property type="term" value="P:GDP-mannose biosynthetic process"/>
    <property type="evidence" value="ECO:0007669"/>
    <property type="project" value="InterPro"/>
</dbReference>
<dbReference type="OrthoDB" id="9792649at2"/>
<evidence type="ECO:0000256" key="5">
    <source>
        <dbReference type="ARBA" id="ARBA00022833"/>
    </source>
</evidence>
<evidence type="ECO:0000256" key="8">
    <source>
        <dbReference type="PIRSR" id="PIRSR001480-2"/>
    </source>
</evidence>
<feature type="binding site" evidence="8">
    <location>
        <position position="137"/>
    </location>
    <ligand>
        <name>Zn(2+)</name>
        <dbReference type="ChEBI" id="CHEBI:29105"/>
    </ligand>
</feature>
<dbReference type="SUPFAM" id="SSF51182">
    <property type="entry name" value="RmlC-like cupins"/>
    <property type="match status" value="1"/>
</dbReference>
<evidence type="ECO:0000313" key="10">
    <source>
        <dbReference type="EMBL" id="EIF00334.1"/>
    </source>
</evidence>
<dbReference type="HOGENOM" id="CLU_026967_1_1_11"/>
<dbReference type="PANTHER" id="PTHR10309:SF0">
    <property type="entry name" value="MANNOSE-6-PHOSPHATE ISOMERASE"/>
    <property type="match status" value="1"/>
</dbReference>
<dbReference type="NCBIfam" id="TIGR00218">
    <property type="entry name" value="manA"/>
    <property type="match status" value="1"/>
</dbReference>
<comment type="similarity">
    <text evidence="2">Belongs to the mannose-6-phosphate isomerase type 1 family.</text>
</comment>
<dbReference type="CDD" id="cd07011">
    <property type="entry name" value="cupin_PMI_type_I_N"/>
    <property type="match status" value="1"/>
</dbReference>
<keyword evidence="5 8" id="KW-0862">Zinc</keyword>
<accession>I1D5V9</accession>
<dbReference type="RefSeq" id="WP_005466089.1">
    <property type="nucleotide sequence ID" value="NZ_CM001484.1"/>
</dbReference>
<gene>
    <name evidence="10" type="ORF">SacglDRAFT_03473</name>
</gene>
<feature type="active site" evidence="7">
    <location>
        <position position="285"/>
    </location>
</feature>
<dbReference type="InterPro" id="IPR001250">
    <property type="entry name" value="Man6P_Isoase-1"/>
</dbReference>
<dbReference type="EC" id="5.3.1.8" evidence="3"/>
<evidence type="ECO:0000256" key="2">
    <source>
        <dbReference type="ARBA" id="ARBA00010772"/>
    </source>
</evidence>
<dbReference type="EMBL" id="CM001484">
    <property type="protein sequence ID" value="EIF00334.1"/>
    <property type="molecule type" value="Genomic_DNA"/>
</dbReference>
<evidence type="ECO:0000256" key="4">
    <source>
        <dbReference type="ARBA" id="ARBA00022723"/>
    </source>
</evidence>
<dbReference type="STRING" id="928724.SacglDRAFT_03473"/>
<dbReference type="PRINTS" id="PR00714">
    <property type="entry name" value="MAN6PISMRASE"/>
</dbReference>
<feature type="binding site" evidence="8">
    <location>
        <position position="100"/>
    </location>
    <ligand>
        <name>Zn(2+)</name>
        <dbReference type="ChEBI" id="CHEBI:29105"/>
    </ligand>
</feature>
<evidence type="ECO:0000256" key="1">
    <source>
        <dbReference type="ARBA" id="ARBA00000757"/>
    </source>
</evidence>
<feature type="binding site" evidence="8">
    <location>
        <position position="266"/>
    </location>
    <ligand>
        <name>Zn(2+)</name>
        <dbReference type="ChEBI" id="CHEBI:29105"/>
    </ligand>
</feature>
<reference evidence="11" key="2">
    <citation type="submission" date="2012-01" db="EMBL/GenBank/DDBJ databases">
        <title>Noncontiguous Finished sequence of chromosome of Saccharomonospora glauca K62.</title>
        <authorList>
            <consortium name="US DOE Joint Genome Institute"/>
            <person name="Lucas S."/>
            <person name="Han J."/>
            <person name="Lapidus A."/>
            <person name="Cheng J.-F."/>
            <person name="Goodwin L."/>
            <person name="Pitluck S."/>
            <person name="Peters L."/>
            <person name="Mikhailova N."/>
            <person name="Held B."/>
            <person name="Detter J.C."/>
            <person name="Han C."/>
            <person name="Tapia R."/>
            <person name="Land M."/>
            <person name="Hauser L."/>
            <person name="Kyrpides N."/>
            <person name="Ivanova N."/>
            <person name="Pagani I."/>
            <person name="Brambilla E.-M."/>
            <person name="Klenk H.-P."/>
            <person name="Woyke T."/>
        </authorList>
    </citation>
    <scope>NUCLEOTIDE SEQUENCE [LARGE SCALE GENOMIC DNA]</scope>
    <source>
        <strain evidence="11">K62</strain>
    </source>
</reference>
<keyword evidence="11" id="KW-1185">Reference proteome</keyword>
<evidence type="ECO:0000313" key="11">
    <source>
        <dbReference type="Proteomes" id="UP000005087"/>
    </source>
</evidence>
<feature type="domain" description="Phosphomannose isomerase type I catalytic" evidence="9">
    <location>
        <begin position="6"/>
        <end position="152"/>
    </location>
</feature>
<sequence>MTVELLRNAVRPYAWGSRTTIPELLGRPVPAPHPEAELWMGAHPGDPSHVVSEDGTERSLLDLVESDPVGQLGEDCASRWGGRLPFLLKILAVEEPLSMQAHPSAEQAAEGWAREEAAGIPRDAPNRNYPDPTAKPELVCALTEFHALAGFRDPHRTVRLLRAIDTPGLTRYTELLAAQPDSNGLRALFTTLITMPQPTLDQLLPEVLDACVRHVKEHGEFDTECRTVLELGEAHPHDAGVLAALLLNRLTLHAGEALYLPAGNLHLYLHGTAVEILANSDNILRGGLTPKHVDVPELLRVVDFACGDMPVLRGERGDVDDRVAVYRTDAPEFELARLEWADDDNGEVRLGASGPQILLCTEGELLLCSEDGTKIELRRGESVWLPARDPDVRIRPILSGPARVFRATAGTCA</sequence>
<dbReference type="GO" id="GO:0008270">
    <property type="term" value="F:zinc ion binding"/>
    <property type="evidence" value="ECO:0007669"/>
    <property type="project" value="InterPro"/>
</dbReference>
<name>I1D5V9_9PSEU</name>
<feature type="binding site" evidence="8">
    <location>
        <position position="102"/>
    </location>
    <ligand>
        <name>Zn(2+)</name>
        <dbReference type="ChEBI" id="CHEBI:29105"/>
    </ligand>
</feature>
<dbReference type="GO" id="GO:0004476">
    <property type="term" value="F:mannose-6-phosphate isomerase activity"/>
    <property type="evidence" value="ECO:0007669"/>
    <property type="project" value="UniProtKB-EC"/>
</dbReference>
<protein>
    <recommendedName>
        <fullName evidence="3">mannose-6-phosphate isomerase</fullName>
        <ecNumber evidence="3">5.3.1.8</ecNumber>
    </recommendedName>
</protein>